<dbReference type="RefSeq" id="WP_409932545.1">
    <property type="nucleotide sequence ID" value="NZ_JASJOS010000003.1"/>
</dbReference>
<gene>
    <name evidence="1" type="ORF">QNI16_07025</name>
</gene>
<accession>A0AAE3QKD9</accession>
<comment type="caution">
    <text evidence="1">The sequence shown here is derived from an EMBL/GenBank/DDBJ whole genome shotgun (WGS) entry which is preliminary data.</text>
</comment>
<protein>
    <recommendedName>
        <fullName evidence="3">Transposase</fullName>
    </recommendedName>
</protein>
<dbReference type="GO" id="GO:0004803">
    <property type="term" value="F:transposase activity"/>
    <property type="evidence" value="ECO:0007669"/>
    <property type="project" value="InterPro"/>
</dbReference>
<dbReference type="InterPro" id="IPR036515">
    <property type="entry name" value="Transposase_17_sf"/>
</dbReference>
<proteinExistence type="predicted"/>
<dbReference type="Proteomes" id="UP001241110">
    <property type="component" value="Unassembled WGS sequence"/>
</dbReference>
<reference evidence="1" key="1">
    <citation type="submission" date="2023-05" db="EMBL/GenBank/DDBJ databases">
        <authorList>
            <person name="Zhang X."/>
        </authorList>
    </citation>
    <scope>NUCLEOTIDE SEQUENCE</scope>
    <source>
        <strain evidence="1">YF14B1</strain>
    </source>
</reference>
<evidence type="ECO:0000313" key="2">
    <source>
        <dbReference type="Proteomes" id="UP001241110"/>
    </source>
</evidence>
<dbReference type="AlphaFoldDB" id="A0AAE3QKD9"/>
<dbReference type="Gene3D" id="3.30.70.1290">
    <property type="entry name" value="Transposase IS200-like"/>
    <property type="match status" value="1"/>
</dbReference>
<organism evidence="1 2">
    <name type="scientific">Xanthocytophaga flava</name>
    <dbReference type="NCBI Taxonomy" id="3048013"/>
    <lineage>
        <taxon>Bacteria</taxon>
        <taxon>Pseudomonadati</taxon>
        <taxon>Bacteroidota</taxon>
        <taxon>Cytophagia</taxon>
        <taxon>Cytophagales</taxon>
        <taxon>Rhodocytophagaceae</taxon>
        <taxon>Xanthocytophaga</taxon>
    </lineage>
</organism>
<dbReference type="SUPFAM" id="SSF143422">
    <property type="entry name" value="Transposase IS200-like"/>
    <property type="match status" value="1"/>
</dbReference>
<sequence length="42" mass="5128">MGKLWQRNYHEHIIRNAHSHQKIAEYIISNPLLWEQDILFAL</sequence>
<dbReference type="GO" id="GO:0006313">
    <property type="term" value="P:DNA transposition"/>
    <property type="evidence" value="ECO:0007669"/>
    <property type="project" value="InterPro"/>
</dbReference>
<evidence type="ECO:0008006" key="3">
    <source>
        <dbReference type="Google" id="ProtNLM"/>
    </source>
</evidence>
<name>A0AAE3QKD9_9BACT</name>
<dbReference type="EMBL" id="JASJOS010000003">
    <property type="protein sequence ID" value="MDJ1480231.1"/>
    <property type="molecule type" value="Genomic_DNA"/>
</dbReference>
<evidence type="ECO:0000313" key="1">
    <source>
        <dbReference type="EMBL" id="MDJ1480231.1"/>
    </source>
</evidence>
<dbReference type="GO" id="GO:0003677">
    <property type="term" value="F:DNA binding"/>
    <property type="evidence" value="ECO:0007669"/>
    <property type="project" value="InterPro"/>
</dbReference>